<protein>
    <submittedName>
        <fullName evidence="4">Zinc protease</fullName>
    </submittedName>
</protein>
<keyword evidence="4" id="KW-0645">Protease</keyword>
<proteinExistence type="predicted"/>
<dbReference type="InterPro" id="IPR007863">
    <property type="entry name" value="Peptidase_M16_C"/>
</dbReference>
<dbReference type="Gene3D" id="3.30.830.10">
    <property type="entry name" value="Metalloenzyme, LuxS/M16 peptidase-like"/>
    <property type="match status" value="2"/>
</dbReference>
<dbReference type="PANTHER" id="PTHR11851:SF225">
    <property type="entry name" value="NON-PEPTIDASE HOMOLOG YMXG"/>
    <property type="match status" value="1"/>
</dbReference>
<dbReference type="STRING" id="57664.SAMN05661003_11525"/>
<reference evidence="5" key="1">
    <citation type="submission" date="2016-10" db="EMBL/GenBank/DDBJ databases">
        <authorList>
            <person name="Varghese N."/>
            <person name="Submissions S."/>
        </authorList>
    </citation>
    <scope>NUCLEOTIDE SEQUENCE [LARGE SCALE GENOMIC DNA]</scope>
    <source>
        <strain evidence="5">DSM 8987</strain>
    </source>
</reference>
<evidence type="ECO:0000259" key="2">
    <source>
        <dbReference type="Pfam" id="PF00675"/>
    </source>
</evidence>
<dbReference type="GO" id="GO:0046872">
    <property type="term" value="F:metal ion binding"/>
    <property type="evidence" value="ECO:0007669"/>
    <property type="project" value="InterPro"/>
</dbReference>
<keyword evidence="1" id="KW-0732">Signal</keyword>
<feature type="chain" id="PRO_5017330973" evidence="1">
    <location>
        <begin position="28"/>
        <end position="480"/>
    </location>
</feature>
<dbReference type="OrthoDB" id="9811314at2"/>
<evidence type="ECO:0000256" key="1">
    <source>
        <dbReference type="SAM" id="SignalP"/>
    </source>
</evidence>
<dbReference type="SUPFAM" id="SSF63411">
    <property type="entry name" value="LuxS/MPP-like metallohydrolase"/>
    <property type="match status" value="2"/>
</dbReference>
<keyword evidence="4" id="KW-0378">Hydrolase</keyword>
<evidence type="ECO:0000313" key="4">
    <source>
        <dbReference type="EMBL" id="SDE54165.1"/>
    </source>
</evidence>
<dbReference type="PANTHER" id="PTHR11851">
    <property type="entry name" value="METALLOPROTEASE"/>
    <property type="match status" value="1"/>
</dbReference>
<evidence type="ECO:0000313" key="5">
    <source>
        <dbReference type="Proteomes" id="UP000243205"/>
    </source>
</evidence>
<dbReference type="InterPro" id="IPR011249">
    <property type="entry name" value="Metalloenz_LuxS/M16"/>
</dbReference>
<dbReference type="EMBL" id="FNAQ01000015">
    <property type="protein sequence ID" value="SDE54165.1"/>
    <property type="molecule type" value="Genomic_DNA"/>
</dbReference>
<evidence type="ECO:0000259" key="3">
    <source>
        <dbReference type="Pfam" id="PF05193"/>
    </source>
</evidence>
<dbReference type="Pfam" id="PF05193">
    <property type="entry name" value="Peptidase_M16_C"/>
    <property type="match status" value="1"/>
</dbReference>
<organism evidence="4 5">
    <name type="scientific">Desulfuromonas thiophila</name>
    <dbReference type="NCBI Taxonomy" id="57664"/>
    <lineage>
        <taxon>Bacteria</taxon>
        <taxon>Pseudomonadati</taxon>
        <taxon>Thermodesulfobacteriota</taxon>
        <taxon>Desulfuromonadia</taxon>
        <taxon>Desulfuromonadales</taxon>
        <taxon>Desulfuromonadaceae</taxon>
        <taxon>Desulfuromonas</taxon>
    </lineage>
</organism>
<dbReference type="InterPro" id="IPR050361">
    <property type="entry name" value="MPP/UQCRC_Complex"/>
</dbReference>
<dbReference type="AlphaFoldDB" id="A0A1G7DTB6"/>
<accession>A0A1G7DTB6</accession>
<dbReference type="Pfam" id="PF00675">
    <property type="entry name" value="Peptidase_M16"/>
    <property type="match status" value="1"/>
</dbReference>
<feature type="domain" description="Peptidase M16 C-terminal" evidence="3">
    <location>
        <begin position="208"/>
        <end position="385"/>
    </location>
</feature>
<dbReference type="InterPro" id="IPR011765">
    <property type="entry name" value="Pept_M16_N"/>
</dbReference>
<name>A0A1G7DTB6_9BACT</name>
<gene>
    <name evidence="4" type="ORF">SAMN05661003_11525</name>
</gene>
<feature type="signal peptide" evidence="1">
    <location>
        <begin position="1"/>
        <end position="27"/>
    </location>
</feature>
<dbReference type="GO" id="GO:0006508">
    <property type="term" value="P:proteolysis"/>
    <property type="evidence" value="ECO:0007669"/>
    <property type="project" value="UniProtKB-KW"/>
</dbReference>
<dbReference type="RefSeq" id="WP_092079725.1">
    <property type="nucleotide sequence ID" value="NZ_CALFZY010000012.1"/>
</dbReference>
<feature type="domain" description="Peptidase M16 N-terminal" evidence="2">
    <location>
        <begin position="67"/>
        <end position="199"/>
    </location>
</feature>
<dbReference type="Proteomes" id="UP000243205">
    <property type="component" value="Unassembled WGS sequence"/>
</dbReference>
<sequence length="480" mass="53113">MNRRGIRCALRAAVVGLLLFLPSGGWAARPDAISLPPLQERWRLPEKMQLDNQVPLYLLTDERVPLVDVTVLLAFGRSAVPPDQSGLVELVAEGLRSGGSLKRRPQQIDEDLDALAANLRVDSGPYSIELHLSLLREDLAAGVALLAELVQQPRFDAERFAIARQQLQENIRRRADQPQGAAQYLLTRQLYGSHPLGQPPTLATLATFDLEQVRAFYQRHAGPAHLWLAVSGAVDAGELLPLVNDAFGHWQAPVTAVPLPPLPPEAAAESLLVDRPLPQTTVLLAQRGIDKDNPDLYAVQVMNYILGGGGFNSRLMREIRSNRGLVYSVYSAFSVGRRLPGPFVAGCETRNDQVAEAVDLMRQEMERLRTETVTPAELELARESLINAFIFVFADSHQLVRRVMEQDYYGFAPDYLQRYRQRIAAVSAEDVRQVARRYLQPQRQQLILVGAAESLHLPPGGPLRQVAVETLLSEAPVASP</sequence>
<dbReference type="GO" id="GO:0008233">
    <property type="term" value="F:peptidase activity"/>
    <property type="evidence" value="ECO:0007669"/>
    <property type="project" value="UniProtKB-KW"/>
</dbReference>
<keyword evidence="5" id="KW-1185">Reference proteome</keyword>